<dbReference type="AlphaFoldDB" id="A0A2P2NU92"/>
<keyword evidence="1" id="KW-0812">Transmembrane</keyword>
<reference evidence="2" key="1">
    <citation type="submission" date="2018-02" db="EMBL/GenBank/DDBJ databases">
        <title>Rhizophora mucronata_Transcriptome.</title>
        <authorList>
            <person name="Meera S.P."/>
            <person name="Sreeshan A."/>
            <person name="Augustine A."/>
        </authorList>
    </citation>
    <scope>NUCLEOTIDE SEQUENCE</scope>
    <source>
        <tissue evidence="2">Leaf</tissue>
    </source>
</reference>
<proteinExistence type="predicted"/>
<evidence type="ECO:0000256" key="1">
    <source>
        <dbReference type="SAM" id="Phobius"/>
    </source>
</evidence>
<organism evidence="2">
    <name type="scientific">Rhizophora mucronata</name>
    <name type="common">Asiatic mangrove</name>
    <dbReference type="NCBI Taxonomy" id="61149"/>
    <lineage>
        <taxon>Eukaryota</taxon>
        <taxon>Viridiplantae</taxon>
        <taxon>Streptophyta</taxon>
        <taxon>Embryophyta</taxon>
        <taxon>Tracheophyta</taxon>
        <taxon>Spermatophyta</taxon>
        <taxon>Magnoliopsida</taxon>
        <taxon>eudicotyledons</taxon>
        <taxon>Gunneridae</taxon>
        <taxon>Pentapetalae</taxon>
        <taxon>rosids</taxon>
        <taxon>fabids</taxon>
        <taxon>Malpighiales</taxon>
        <taxon>Rhizophoraceae</taxon>
        <taxon>Rhizophora</taxon>
    </lineage>
</organism>
<dbReference type="EMBL" id="GGEC01065540">
    <property type="protein sequence ID" value="MBX46024.1"/>
    <property type="molecule type" value="Transcribed_RNA"/>
</dbReference>
<keyword evidence="1" id="KW-1133">Transmembrane helix</keyword>
<evidence type="ECO:0000313" key="2">
    <source>
        <dbReference type="EMBL" id="MBX46024.1"/>
    </source>
</evidence>
<sequence length="42" mass="4897">MVNSLCYIICFIVVIAGFYKFLAKYSIVLSPTQPLYFLIIKY</sequence>
<name>A0A2P2NU92_RHIMU</name>
<keyword evidence="1" id="KW-0472">Membrane</keyword>
<accession>A0A2P2NU92</accession>
<protein>
    <submittedName>
        <fullName evidence="2">Uncharacterized protein</fullName>
    </submittedName>
</protein>
<feature type="transmembrane region" description="Helical" evidence="1">
    <location>
        <begin position="6"/>
        <end position="23"/>
    </location>
</feature>